<feature type="domain" description="SusD-like N-terminal" evidence="7">
    <location>
        <begin position="110"/>
        <end position="246"/>
    </location>
</feature>
<evidence type="ECO:0000313" key="8">
    <source>
        <dbReference type="EMBL" id="GAA4134146.1"/>
    </source>
</evidence>
<evidence type="ECO:0000256" key="1">
    <source>
        <dbReference type="ARBA" id="ARBA00004442"/>
    </source>
</evidence>
<sequence>MKNKFLYIAGLSFAILSSSCSKEFLEQTPTDVISAKDLEEAVNKDPGLLSGNIAGLYTTMINTGTGGTTGHDDFGQKGYDIYSDMLSGDLALMGINFGWYSGFSRLTSTIDFTSNVNYIPWRYYYRLIFAANTVIDALGGNDAVPEGTATKHIMGQAKAVRAYAYFYLANLYSREGYGTGQEKILPLYLTTTVPNQPKSTSEIIYNQIVADLTIAIDYLKDFQRTSKDQVNKYVAESLLAYALAARGTNQDLQQVITLTDDVINNSGHPLTTRKQVVANLDETGKLLNPESGFNDVNTASWIWGVDLTQEIGLNLISWWGQMDVFTYSYAYVGDKKGIDESLLKLIPNNDIRKKQFFSDYTARNKFFAPARTLGGTRYATMDYVYIRADEMVVLNAEAKARLNRDQEAITSLKRLLDLRLDDTNYLTSLSGQALKNEIFKQTRIEFWGEGKSYLSMKRNKLSVKRGTNHLDHVGTVFPFNADEITLDIPQAEILNNPNLNN</sequence>
<evidence type="ECO:0008006" key="10">
    <source>
        <dbReference type="Google" id="ProtNLM"/>
    </source>
</evidence>
<keyword evidence="9" id="KW-1185">Reference proteome</keyword>
<comment type="similarity">
    <text evidence="2">Belongs to the SusD family.</text>
</comment>
<comment type="caution">
    <text evidence="8">The sequence shown here is derived from an EMBL/GenBank/DDBJ whole genome shotgun (WGS) entry which is preliminary data.</text>
</comment>
<proteinExistence type="inferred from homology"/>
<dbReference type="SUPFAM" id="SSF48452">
    <property type="entry name" value="TPR-like"/>
    <property type="match status" value="1"/>
</dbReference>
<dbReference type="Pfam" id="PF07980">
    <property type="entry name" value="SusD_RagB"/>
    <property type="match status" value="1"/>
</dbReference>
<organism evidence="8 9">
    <name type="scientific">Sphingobacterium kyonggiense</name>
    <dbReference type="NCBI Taxonomy" id="714075"/>
    <lineage>
        <taxon>Bacteria</taxon>
        <taxon>Pseudomonadati</taxon>
        <taxon>Bacteroidota</taxon>
        <taxon>Sphingobacteriia</taxon>
        <taxon>Sphingobacteriales</taxon>
        <taxon>Sphingobacteriaceae</taxon>
        <taxon>Sphingobacterium</taxon>
    </lineage>
</organism>
<dbReference type="InterPro" id="IPR012944">
    <property type="entry name" value="SusD_RagB_dom"/>
</dbReference>
<evidence type="ECO:0000259" key="7">
    <source>
        <dbReference type="Pfam" id="PF14322"/>
    </source>
</evidence>
<dbReference type="Gene3D" id="1.25.40.390">
    <property type="match status" value="1"/>
</dbReference>
<dbReference type="RefSeq" id="WP_344673281.1">
    <property type="nucleotide sequence ID" value="NZ_BAAAZI010000004.1"/>
</dbReference>
<comment type="subcellular location">
    <subcellularLocation>
        <location evidence="1">Cell outer membrane</location>
    </subcellularLocation>
</comment>
<keyword evidence="5" id="KW-0998">Cell outer membrane</keyword>
<dbReference type="EMBL" id="BAAAZI010000004">
    <property type="protein sequence ID" value="GAA4134146.1"/>
    <property type="molecule type" value="Genomic_DNA"/>
</dbReference>
<dbReference type="PROSITE" id="PS51257">
    <property type="entry name" value="PROKAR_LIPOPROTEIN"/>
    <property type="match status" value="1"/>
</dbReference>
<dbReference type="InterPro" id="IPR011990">
    <property type="entry name" value="TPR-like_helical_dom_sf"/>
</dbReference>
<evidence type="ECO:0000313" key="9">
    <source>
        <dbReference type="Proteomes" id="UP001500101"/>
    </source>
</evidence>
<accession>A0ABP7YD06</accession>
<evidence type="ECO:0000256" key="4">
    <source>
        <dbReference type="ARBA" id="ARBA00023136"/>
    </source>
</evidence>
<gene>
    <name evidence="8" type="ORF">GCM10022216_06850</name>
</gene>
<reference evidence="9" key="1">
    <citation type="journal article" date="2019" name="Int. J. Syst. Evol. Microbiol.">
        <title>The Global Catalogue of Microorganisms (GCM) 10K type strain sequencing project: providing services to taxonomists for standard genome sequencing and annotation.</title>
        <authorList>
            <consortium name="The Broad Institute Genomics Platform"/>
            <consortium name="The Broad Institute Genome Sequencing Center for Infectious Disease"/>
            <person name="Wu L."/>
            <person name="Ma J."/>
        </authorList>
    </citation>
    <scope>NUCLEOTIDE SEQUENCE [LARGE SCALE GENOMIC DNA]</scope>
    <source>
        <strain evidence="9">JCM 16704</strain>
    </source>
</reference>
<evidence type="ECO:0000259" key="6">
    <source>
        <dbReference type="Pfam" id="PF07980"/>
    </source>
</evidence>
<dbReference type="InterPro" id="IPR033985">
    <property type="entry name" value="SusD-like_N"/>
</dbReference>
<evidence type="ECO:0000256" key="3">
    <source>
        <dbReference type="ARBA" id="ARBA00022729"/>
    </source>
</evidence>
<evidence type="ECO:0000256" key="2">
    <source>
        <dbReference type="ARBA" id="ARBA00006275"/>
    </source>
</evidence>
<evidence type="ECO:0000256" key="5">
    <source>
        <dbReference type="ARBA" id="ARBA00023237"/>
    </source>
</evidence>
<dbReference type="Pfam" id="PF14322">
    <property type="entry name" value="SusD-like_3"/>
    <property type="match status" value="1"/>
</dbReference>
<keyword evidence="4" id="KW-0472">Membrane</keyword>
<name>A0ABP7YD06_9SPHI</name>
<keyword evidence="3" id="KW-0732">Signal</keyword>
<feature type="domain" description="RagB/SusD" evidence="6">
    <location>
        <begin position="364"/>
        <end position="499"/>
    </location>
</feature>
<protein>
    <recommendedName>
        <fullName evidence="10">SusD-like starch-binding protein associating with outer membrane</fullName>
    </recommendedName>
</protein>
<dbReference type="Proteomes" id="UP001500101">
    <property type="component" value="Unassembled WGS sequence"/>
</dbReference>